<organism evidence="1 2">
    <name type="scientific">Staurois parvus</name>
    <dbReference type="NCBI Taxonomy" id="386267"/>
    <lineage>
        <taxon>Eukaryota</taxon>
        <taxon>Metazoa</taxon>
        <taxon>Chordata</taxon>
        <taxon>Craniata</taxon>
        <taxon>Vertebrata</taxon>
        <taxon>Euteleostomi</taxon>
        <taxon>Amphibia</taxon>
        <taxon>Batrachia</taxon>
        <taxon>Anura</taxon>
        <taxon>Neobatrachia</taxon>
        <taxon>Ranoidea</taxon>
        <taxon>Ranidae</taxon>
        <taxon>Staurois</taxon>
    </lineage>
</organism>
<dbReference type="Proteomes" id="UP001162483">
    <property type="component" value="Unassembled WGS sequence"/>
</dbReference>
<gene>
    <name evidence="1" type="ORF">SPARVUS_LOCUS13334408</name>
</gene>
<name>A0ABN9G4D0_9NEOB</name>
<dbReference type="EMBL" id="CATNWA010017859">
    <property type="protein sequence ID" value="CAI9603606.1"/>
    <property type="molecule type" value="Genomic_DNA"/>
</dbReference>
<evidence type="ECO:0000313" key="2">
    <source>
        <dbReference type="Proteomes" id="UP001162483"/>
    </source>
</evidence>
<comment type="caution">
    <text evidence="1">The sequence shown here is derived from an EMBL/GenBank/DDBJ whole genome shotgun (WGS) entry which is preliminary data.</text>
</comment>
<protein>
    <submittedName>
        <fullName evidence="1">Uncharacterized protein</fullName>
    </submittedName>
</protein>
<sequence length="52" mass="5766">MRCSVLLFPCPALPRCPSCSVPCNVLWRMPASVFWVPSPETSGRTGTEQQEI</sequence>
<reference evidence="1" key="1">
    <citation type="submission" date="2023-05" db="EMBL/GenBank/DDBJ databases">
        <authorList>
            <person name="Stuckert A."/>
        </authorList>
    </citation>
    <scope>NUCLEOTIDE SEQUENCE</scope>
</reference>
<evidence type="ECO:0000313" key="1">
    <source>
        <dbReference type="EMBL" id="CAI9603606.1"/>
    </source>
</evidence>
<keyword evidence="2" id="KW-1185">Reference proteome</keyword>
<proteinExistence type="predicted"/>
<accession>A0ABN9G4D0</accession>